<dbReference type="AlphaFoldDB" id="A0A3B1BZ94"/>
<dbReference type="InterPro" id="IPR028098">
    <property type="entry name" value="Glyco_trans_4-like_N"/>
</dbReference>
<sequence>MRITFLVRSLEKGGAERQLATLALGLKRRGVDVTAVVFYSCADGFDGDLEKGGIRVISLNKKGRWDVVPFLFRLIKTLRAERPDIIHSYLDVSNLLTAVFKKMLRPAKIVWGVRASHMDFSKYDFWLGVTNSIASMLSRYADLVIVNSNAGRSAAIDSGYPAKKVVMINNGIDTDKFDADLQRRMSARKAWGIGERQKVIGLPARIDPMKDHPTFLRAVAEFKLTRNDVAFVLAGGGPQTLVDDLKTQAQKLGIEDSLIWLGEVVDMPEVYNGFDIATLTSSGEGFPNVIGEAMACGVPCVVTDVGDAATIVGETGAVVPPKNPTALAAEWNRMIGNLEKNKNVLKQASKERIVKNFSIDKLVDETLFAMKNILIKTRFQ</sequence>
<reference evidence="3" key="1">
    <citation type="submission" date="2018-06" db="EMBL/GenBank/DDBJ databases">
        <authorList>
            <person name="Zhirakovskaya E."/>
        </authorList>
    </citation>
    <scope>NUCLEOTIDE SEQUENCE</scope>
</reference>
<dbReference type="Pfam" id="PF00534">
    <property type="entry name" value="Glycos_transf_1"/>
    <property type="match status" value="1"/>
</dbReference>
<dbReference type="InterPro" id="IPR001296">
    <property type="entry name" value="Glyco_trans_1"/>
</dbReference>
<evidence type="ECO:0008006" key="4">
    <source>
        <dbReference type="Google" id="ProtNLM"/>
    </source>
</evidence>
<dbReference type="Gene3D" id="3.40.50.2000">
    <property type="entry name" value="Glycogen Phosphorylase B"/>
    <property type="match status" value="2"/>
</dbReference>
<protein>
    <recommendedName>
        <fullName evidence="4">Glycosyltransferase</fullName>
    </recommendedName>
</protein>
<dbReference type="PANTHER" id="PTHR12526">
    <property type="entry name" value="GLYCOSYLTRANSFERASE"/>
    <property type="match status" value="1"/>
</dbReference>
<evidence type="ECO:0000259" key="2">
    <source>
        <dbReference type="Pfam" id="PF13439"/>
    </source>
</evidence>
<organism evidence="3">
    <name type="scientific">hydrothermal vent metagenome</name>
    <dbReference type="NCBI Taxonomy" id="652676"/>
    <lineage>
        <taxon>unclassified sequences</taxon>
        <taxon>metagenomes</taxon>
        <taxon>ecological metagenomes</taxon>
    </lineage>
</organism>
<feature type="domain" description="Glycosyltransferase subfamily 4-like N-terminal" evidence="2">
    <location>
        <begin position="13"/>
        <end position="176"/>
    </location>
</feature>
<dbReference type="Pfam" id="PF13439">
    <property type="entry name" value="Glyco_transf_4"/>
    <property type="match status" value="1"/>
</dbReference>
<dbReference type="EMBL" id="UOGC01000095">
    <property type="protein sequence ID" value="VAX19811.1"/>
    <property type="molecule type" value="Genomic_DNA"/>
</dbReference>
<feature type="domain" description="Glycosyl transferase family 1" evidence="1">
    <location>
        <begin position="187"/>
        <end position="349"/>
    </location>
</feature>
<name>A0A3B1BZ94_9ZZZZ</name>
<dbReference type="SUPFAM" id="SSF53756">
    <property type="entry name" value="UDP-Glycosyltransferase/glycogen phosphorylase"/>
    <property type="match status" value="1"/>
</dbReference>
<proteinExistence type="predicted"/>
<evidence type="ECO:0000313" key="3">
    <source>
        <dbReference type="EMBL" id="VAX19811.1"/>
    </source>
</evidence>
<gene>
    <name evidence="3" type="ORF">MNBD_NITROSPINAE01-300</name>
</gene>
<accession>A0A3B1BZ94</accession>
<evidence type="ECO:0000259" key="1">
    <source>
        <dbReference type="Pfam" id="PF00534"/>
    </source>
</evidence>